<accession>A0ABR2UDA3</accession>
<comment type="caution">
    <text evidence="1">The sequence shown here is derived from an EMBL/GenBank/DDBJ whole genome shotgun (WGS) entry which is preliminary data.</text>
</comment>
<evidence type="ECO:0000313" key="2">
    <source>
        <dbReference type="Proteomes" id="UP001396334"/>
    </source>
</evidence>
<dbReference type="EMBL" id="JBBPBN010000001">
    <property type="protein sequence ID" value="KAK9047685.1"/>
    <property type="molecule type" value="Genomic_DNA"/>
</dbReference>
<protein>
    <submittedName>
        <fullName evidence="1">Uncharacterized protein</fullName>
    </submittedName>
</protein>
<gene>
    <name evidence="1" type="ORF">V6N11_053523</name>
</gene>
<keyword evidence="2" id="KW-1185">Reference proteome</keyword>
<dbReference type="Proteomes" id="UP001396334">
    <property type="component" value="Unassembled WGS sequence"/>
</dbReference>
<proteinExistence type="predicted"/>
<organism evidence="1 2">
    <name type="scientific">Hibiscus sabdariffa</name>
    <name type="common">roselle</name>
    <dbReference type="NCBI Taxonomy" id="183260"/>
    <lineage>
        <taxon>Eukaryota</taxon>
        <taxon>Viridiplantae</taxon>
        <taxon>Streptophyta</taxon>
        <taxon>Embryophyta</taxon>
        <taxon>Tracheophyta</taxon>
        <taxon>Spermatophyta</taxon>
        <taxon>Magnoliopsida</taxon>
        <taxon>eudicotyledons</taxon>
        <taxon>Gunneridae</taxon>
        <taxon>Pentapetalae</taxon>
        <taxon>rosids</taxon>
        <taxon>malvids</taxon>
        <taxon>Malvales</taxon>
        <taxon>Malvaceae</taxon>
        <taxon>Malvoideae</taxon>
        <taxon>Hibiscus</taxon>
    </lineage>
</organism>
<name>A0ABR2UDA3_9ROSI</name>
<evidence type="ECO:0000313" key="1">
    <source>
        <dbReference type="EMBL" id="KAK9047685.1"/>
    </source>
</evidence>
<sequence>MWVIIASAAFAMKKKNQSITSSFNVPLHGHYGACGVVFGTSSALSLVMVNLSFLIGVGWWAQAEWPQSPMSVEDFLRDPKCWCRPKTEKVVIVTEEWEGFTRVFQGDPTSVELMAIKEALVSFSSTSLDEALNLKRELILVNREKSTCADRWVDGKSDFFYC</sequence>
<reference evidence="1 2" key="1">
    <citation type="journal article" date="2024" name="G3 (Bethesda)">
        <title>Genome assembly of Hibiscus sabdariffa L. provides insights into metabolisms of medicinal natural products.</title>
        <authorList>
            <person name="Kim T."/>
        </authorList>
    </citation>
    <scope>NUCLEOTIDE SEQUENCE [LARGE SCALE GENOMIC DNA]</scope>
    <source>
        <strain evidence="1">TK-2024</strain>
        <tissue evidence="1">Old leaves</tissue>
    </source>
</reference>